<evidence type="ECO:0000313" key="3">
    <source>
        <dbReference type="Proteomes" id="UP000041254"/>
    </source>
</evidence>
<evidence type="ECO:0000313" key="2">
    <source>
        <dbReference type="EMBL" id="CEM30705.1"/>
    </source>
</evidence>
<gene>
    <name evidence="2" type="ORF">Vbra_115</name>
</gene>
<dbReference type="AlphaFoldDB" id="A0A0G4GL30"/>
<accession>A0A0G4GL30</accession>
<feature type="region of interest" description="Disordered" evidence="1">
    <location>
        <begin position="147"/>
        <end position="251"/>
    </location>
</feature>
<organism evidence="2 3">
    <name type="scientific">Vitrella brassicaformis (strain CCMP3155)</name>
    <dbReference type="NCBI Taxonomy" id="1169540"/>
    <lineage>
        <taxon>Eukaryota</taxon>
        <taxon>Sar</taxon>
        <taxon>Alveolata</taxon>
        <taxon>Colpodellida</taxon>
        <taxon>Vitrellaceae</taxon>
        <taxon>Vitrella</taxon>
    </lineage>
</organism>
<keyword evidence="3" id="KW-1185">Reference proteome</keyword>
<feature type="compositionally biased region" description="Basic residues" evidence="1">
    <location>
        <begin position="210"/>
        <end position="224"/>
    </location>
</feature>
<feature type="region of interest" description="Disordered" evidence="1">
    <location>
        <begin position="48"/>
        <end position="79"/>
    </location>
</feature>
<protein>
    <submittedName>
        <fullName evidence="2">Uncharacterized protein</fullName>
    </submittedName>
</protein>
<feature type="compositionally biased region" description="Basic residues" evidence="1">
    <location>
        <begin position="48"/>
        <end position="57"/>
    </location>
</feature>
<dbReference type="Proteomes" id="UP000041254">
    <property type="component" value="Unassembled WGS sequence"/>
</dbReference>
<evidence type="ECO:0000256" key="1">
    <source>
        <dbReference type="SAM" id="MobiDB-lite"/>
    </source>
</evidence>
<dbReference type="InParanoid" id="A0A0G4GL30"/>
<reference evidence="2 3" key="1">
    <citation type="submission" date="2014-11" db="EMBL/GenBank/DDBJ databases">
        <authorList>
            <person name="Zhu J."/>
            <person name="Qi W."/>
            <person name="Song R."/>
        </authorList>
    </citation>
    <scope>NUCLEOTIDE SEQUENCE [LARGE SCALE GENOMIC DNA]</scope>
</reference>
<feature type="compositionally biased region" description="Polar residues" evidence="1">
    <location>
        <begin position="68"/>
        <end position="79"/>
    </location>
</feature>
<proteinExistence type="predicted"/>
<feature type="compositionally biased region" description="Acidic residues" evidence="1">
    <location>
        <begin position="183"/>
        <end position="195"/>
    </location>
</feature>
<sequence>MPSSRLLGIRGRIDCVSGGRRRWRWRRGRWRGWWGRWRGRIRRKRLRASPRARRGVRREKVGPRPLPSQLTSPTASPSNHTLLAEASAATEGGTEQEQGAADLGEKMCEGCLRKVLECMFGTCNPESRMRAVECLFASDGGAAEGIGEAEQAERKNDDEEEPPVGRRKRRRHRFVESAASSEKEEEEENEDEGMESEAGSDVFSGVSLSGRKRRGARRKARRTQHTSTREQGQRSASLGERSEEEVVECENEVRREMGIEFEDDDEGSSEKAREENAMFKCDRVIQRTKERYERRQIIFAPPPEISTNYAAAECGSCLAGELSQPAHSDGRCPVKNYESQLNFEPQLDRPSKKKDSDGLRARRALIQSPSVRFWQLDMLKCVKLNPLVQAAGLTCSMSGTTIIVKQGLKKVFGSIDTVELLRLHPPRCFKCGCWVKGFPPRFDRSVSGHAGYAGIQCGNMSSQDGGICENRREKPESNLTAIWTDAYVLGVLAFHGIVPF</sequence>
<dbReference type="EMBL" id="CDMY01000703">
    <property type="protein sequence ID" value="CEM30705.1"/>
    <property type="molecule type" value="Genomic_DNA"/>
</dbReference>
<dbReference type="VEuPathDB" id="CryptoDB:Vbra_115"/>
<name>A0A0G4GL30_VITBC</name>